<dbReference type="InterPro" id="IPR011710">
    <property type="entry name" value="Coatomer_bsu_C"/>
</dbReference>
<evidence type="ECO:0000256" key="2">
    <source>
        <dbReference type="ARBA" id="ARBA00004347"/>
    </source>
</evidence>
<dbReference type="STRING" id="765440.A0A0C3FBA6"/>
<keyword evidence="9" id="KW-0472">Membrane</keyword>
<dbReference type="PANTHER" id="PTHR10635:SF0">
    <property type="entry name" value="COATOMER SUBUNIT BETA"/>
    <property type="match status" value="1"/>
</dbReference>
<dbReference type="Gene3D" id="1.25.10.10">
    <property type="entry name" value="Leucine-rich Repeat Variant"/>
    <property type="match status" value="1"/>
</dbReference>
<dbReference type="InterPro" id="IPR011989">
    <property type="entry name" value="ARM-like"/>
</dbReference>
<evidence type="ECO:0000256" key="3">
    <source>
        <dbReference type="ARBA" id="ARBA00022448"/>
    </source>
</evidence>
<gene>
    <name evidence="15" type="ORF">PILCRDRAFT_825747</name>
</gene>
<evidence type="ECO:0000256" key="8">
    <source>
        <dbReference type="ARBA" id="ARBA00023034"/>
    </source>
</evidence>
<dbReference type="Pfam" id="PF07718">
    <property type="entry name" value="Coatamer_beta_C"/>
    <property type="match status" value="1"/>
</dbReference>
<evidence type="ECO:0000256" key="1">
    <source>
        <dbReference type="ARBA" id="ARBA00004255"/>
    </source>
</evidence>
<evidence type="ECO:0000256" key="10">
    <source>
        <dbReference type="ARBA" id="ARBA00023329"/>
    </source>
</evidence>
<dbReference type="HOGENOM" id="CLU_028830_0_0_1"/>
<dbReference type="Proteomes" id="UP000054166">
    <property type="component" value="Unassembled WGS sequence"/>
</dbReference>
<accession>A0A0C3FBA6</accession>
<dbReference type="AlphaFoldDB" id="A0A0C3FBA6"/>
<feature type="domain" description="Coatomer beta subunit C-terminal" evidence="13">
    <location>
        <begin position="483"/>
        <end position="549"/>
    </location>
</feature>
<proteinExistence type="predicted"/>
<evidence type="ECO:0000259" key="12">
    <source>
        <dbReference type="Pfam" id="PF01602"/>
    </source>
</evidence>
<dbReference type="GO" id="GO:0006891">
    <property type="term" value="P:intra-Golgi vesicle-mediated transport"/>
    <property type="evidence" value="ECO:0007669"/>
    <property type="project" value="TreeGrafter"/>
</dbReference>
<dbReference type="InParanoid" id="A0A0C3FBA6"/>
<evidence type="ECO:0000313" key="16">
    <source>
        <dbReference type="Proteomes" id="UP000054166"/>
    </source>
</evidence>
<dbReference type="InterPro" id="IPR016024">
    <property type="entry name" value="ARM-type_fold"/>
</dbReference>
<protein>
    <submittedName>
        <fullName evidence="15">Uncharacterized protein</fullName>
    </submittedName>
</protein>
<keyword evidence="6" id="KW-0931">ER-Golgi transport</keyword>
<dbReference type="Pfam" id="PF01602">
    <property type="entry name" value="Adaptin_N"/>
    <property type="match status" value="1"/>
</dbReference>
<evidence type="ECO:0000256" key="7">
    <source>
        <dbReference type="ARBA" id="ARBA00022927"/>
    </source>
</evidence>
<feature type="domain" description="Coatomer beta subunit appendage platform" evidence="14">
    <location>
        <begin position="586"/>
        <end position="656"/>
    </location>
</feature>
<keyword evidence="5" id="KW-0677">Repeat</keyword>
<evidence type="ECO:0000256" key="6">
    <source>
        <dbReference type="ARBA" id="ARBA00022892"/>
    </source>
</evidence>
<keyword evidence="10" id="KW-0968">Cytoplasmic vesicle</keyword>
<reference evidence="16" key="2">
    <citation type="submission" date="2015-01" db="EMBL/GenBank/DDBJ databases">
        <title>Evolutionary Origins and Diversification of the Mycorrhizal Mutualists.</title>
        <authorList>
            <consortium name="DOE Joint Genome Institute"/>
            <consortium name="Mycorrhizal Genomics Consortium"/>
            <person name="Kohler A."/>
            <person name="Kuo A."/>
            <person name="Nagy L.G."/>
            <person name="Floudas D."/>
            <person name="Copeland A."/>
            <person name="Barry K.W."/>
            <person name="Cichocki N."/>
            <person name="Veneault-Fourrey C."/>
            <person name="LaButti K."/>
            <person name="Lindquist E.A."/>
            <person name="Lipzen A."/>
            <person name="Lundell T."/>
            <person name="Morin E."/>
            <person name="Murat C."/>
            <person name="Riley R."/>
            <person name="Ohm R."/>
            <person name="Sun H."/>
            <person name="Tunlid A."/>
            <person name="Henrissat B."/>
            <person name="Grigoriev I.V."/>
            <person name="Hibbett D.S."/>
            <person name="Martin F."/>
        </authorList>
    </citation>
    <scope>NUCLEOTIDE SEQUENCE [LARGE SCALE GENOMIC DNA]</scope>
    <source>
        <strain evidence="16">F 1598</strain>
    </source>
</reference>
<evidence type="ECO:0000259" key="13">
    <source>
        <dbReference type="Pfam" id="PF07718"/>
    </source>
</evidence>
<keyword evidence="8" id="KW-0333">Golgi apparatus</keyword>
<keyword evidence="7" id="KW-0653">Protein transport</keyword>
<dbReference type="InterPro" id="IPR016460">
    <property type="entry name" value="COPB1"/>
</dbReference>
<feature type="region of interest" description="Disordered" evidence="11">
    <location>
        <begin position="297"/>
        <end position="327"/>
    </location>
</feature>
<dbReference type="Pfam" id="PF14806">
    <property type="entry name" value="Coatomer_b_Cpla"/>
    <property type="match status" value="1"/>
</dbReference>
<dbReference type="GO" id="GO:0006888">
    <property type="term" value="P:endoplasmic reticulum to Golgi vesicle-mediated transport"/>
    <property type="evidence" value="ECO:0007669"/>
    <property type="project" value="TreeGrafter"/>
</dbReference>
<evidence type="ECO:0000256" key="11">
    <source>
        <dbReference type="SAM" id="MobiDB-lite"/>
    </source>
</evidence>
<keyword evidence="4" id="KW-0963">Cytoplasm</keyword>
<dbReference type="GO" id="GO:0030126">
    <property type="term" value="C:COPI vesicle coat"/>
    <property type="evidence" value="ECO:0007669"/>
    <property type="project" value="InterPro"/>
</dbReference>
<comment type="subcellular location">
    <subcellularLocation>
        <location evidence="2">Cytoplasmic vesicle</location>
        <location evidence="2">COPI-coated vesicle membrane</location>
        <topology evidence="2">Peripheral membrane protein</topology>
        <orientation evidence="2">Cytoplasmic side</orientation>
    </subcellularLocation>
    <subcellularLocation>
        <location evidence="1">Golgi apparatus membrane</location>
        <topology evidence="1">Peripheral membrane protein</topology>
        <orientation evidence="1">Cytoplasmic side</orientation>
    </subcellularLocation>
</comment>
<evidence type="ECO:0000259" key="14">
    <source>
        <dbReference type="Pfam" id="PF14806"/>
    </source>
</evidence>
<dbReference type="SUPFAM" id="SSF48371">
    <property type="entry name" value="ARM repeat"/>
    <property type="match status" value="1"/>
</dbReference>
<dbReference type="PANTHER" id="PTHR10635">
    <property type="entry name" value="COATOMER SUBUNIT BETA"/>
    <property type="match status" value="1"/>
</dbReference>
<evidence type="ECO:0000256" key="4">
    <source>
        <dbReference type="ARBA" id="ARBA00022490"/>
    </source>
</evidence>
<reference evidence="15 16" key="1">
    <citation type="submission" date="2014-04" db="EMBL/GenBank/DDBJ databases">
        <authorList>
            <consortium name="DOE Joint Genome Institute"/>
            <person name="Kuo A."/>
            <person name="Tarkka M."/>
            <person name="Buscot F."/>
            <person name="Kohler A."/>
            <person name="Nagy L.G."/>
            <person name="Floudas D."/>
            <person name="Copeland A."/>
            <person name="Barry K.W."/>
            <person name="Cichocki N."/>
            <person name="Veneault-Fourrey C."/>
            <person name="LaButti K."/>
            <person name="Lindquist E.A."/>
            <person name="Lipzen A."/>
            <person name="Lundell T."/>
            <person name="Morin E."/>
            <person name="Murat C."/>
            <person name="Sun H."/>
            <person name="Tunlid A."/>
            <person name="Henrissat B."/>
            <person name="Grigoriev I.V."/>
            <person name="Hibbett D.S."/>
            <person name="Martin F."/>
            <person name="Nordberg H.P."/>
            <person name="Cantor M.N."/>
            <person name="Hua S.X."/>
        </authorList>
    </citation>
    <scope>NUCLEOTIDE SEQUENCE [LARGE SCALE GENOMIC DNA]</scope>
    <source>
        <strain evidence="15 16">F 1598</strain>
    </source>
</reference>
<dbReference type="GO" id="GO:0000139">
    <property type="term" value="C:Golgi membrane"/>
    <property type="evidence" value="ECO:0007669"/>
    <property type="project" value="UniProtKB-SubCell"/>
</dbReference>
<feature type="non-terminal residue" evidence="15">
    <location>
        <position position="1"/>
    </location>
</feature>
<dbReference type="FunCoup" id="A0A0C3FBA6">
    <property type="interactions" value="702"/>
</dbReference>
<feature type="compositionally biased region" description="Basic and acidic residues" evidence="11">
    <location>
        <begin position="309"/>
        <end position="327"/>
    </location>
</feature>
<feature type="domain" description="Clathrin/coatomer adaptor adaptin-like N-terminal" evidence="12">
    <location>
        <begin position="25"/>
        <end position="290"/>
    </location>
</feature>
<evidence type="ECO:0000256" key="5">
    <source>
        <dbReference type="ARBA" id="ARBA00022737"/>
    </source>
</evidence>
<dbReference type="EMBL" id="KN833029">
    <property type="protein sequence ID" value="KIM76996.1"/>
    <property type="molecule type" value="Genomic_DNA"/>
</dbReference>
<evidence type="ECO:0000256" key="9">
    <source>
        <dbReference type="ARBA" id="ARBA00023136"/>
    </source>
</evidence>
<keyword evidence="3" id="KW-0813">Transport</keyword>
<organism evidence="15 16">
    <name type="scientific">Piloderma croceum (strain F 1598)</name>
    <dbReference type="NCBI Taxonomy" id="765440"/>
    <lineage>
        <taxon>Eukaryota</taxon>
        <taxon>Fungi</taxon>
        <taxon>Dikarya</taxon>
        <taxon>Basidiomycota</taxon>
        <taxon>Agaricomycotina</taxon>
        <taxon>Agaricomycetes</taxon>
        <taxon>Agaricomycetidae</taxon>
        <taxon>Atheliales</taxon>
        <taxon>Atheliaceae</taxon>
        <taxon>Piloderma</taxon>
    </lineage>
</organism>
<dbReference type="GO" id="GO:0005198">
    <property type="term" value="F:structural molecule activity"/>
    <property type="evidence" value="ECO:0007669"/>
    <property type="project" value="InterPro"/>
</dbReference>
<keyword evidence="16" id="KW-1185">Reference proteome</keyword>
<sequence length="669" mass="73544">ILAAESDATCKRNTFVFLILGIYEQISGLDELLQMNVIKVIQLDCKNDSAHRARYIQCIFELLNASSHAVKYEAATTLTTLTQNPAAVKAAASCFINLVIKESDNNVKLIVLDRLDTLQSKHGHILDNLIMDVLQVLSSANMEVRRKAMSIVLSMTSSRNVEEVAIFLKKQLQKTQEADYDKVSEYRQLLIQSIHVTAIKFSEVAASVVHTLMEFLGDSNNLSAPDFVAFVCEVIEKFPHLRQTMCERLIQTLGKVKSGKVFCRYVESVSDIQNTLQEIRKVLGEIPILASEQRLLDEVNGGEEPDGDASGKKDEKPKDGGGKPRVLADGKYATESAYTSTTTARLEAVKAAVKSPLRTLILGGDFLTGAVLATALAKLVLRFDALTKDSTALNILHAEALLIMTSIIRVGQSKFVAVPIDEDSHEQILNCIQTLNELEATPTVHKIFLKDTKAAYTRMLSAQEAKAAERKDAESMKAVIVQVDNLLTFRQFLKKSADDAIDYDEDVGRATRSTEIHEDFISNLSCISQLTGFSNPIYAEAYVKMHRFDHAWFQSIKATIKVSSTETGVIFGSILREGPAMSEACHVMKLTNMSCLTPEGAMSGGCDFLSANMYARSLFGEDASANLSIEKTEAGNITGHVHIRSKTQGIALSLGEIYMLAQKDNKPSV</sequence>
<evidence type="ECO:0000313" key="15">
    <source>
        <dbReference type="EMBL" id="KIM76996.1"/>
    </source>
</evidence>
<dbReference type="GO" id="GO:0006886">
    <property type="term" value="P:intracellular protein transport"/>
    <property type="evidence" value="ECO:0007669"/>
    <property type="project" value="InterPro"/>
</dbReference>
<dbReference type="InterPro" id="IPR002553">
    <property type="entry name" value="Clathrin/coatomer_adapt-like_N"/>
</dbReference>
<dbReference type="OrthoDB" id="10261439at2759"/>
<name>A0A0C3FBA6_PILCF</name>
<dbReference type="InterPro" id="IPR029446">
    <property type="entry name" value="COPB1_appendage_platform_dom"/>
</dbReference>